<dbReference type="InterPro" id="IPR029061">
    <property type="entry name" value="THDP-binding"/>
</dbReference>
<dbReference type="InterPro" id="IPR029035">
    <property type="entry name" value="DHS-like_NAD/FAD-binding_dom"/>
</dbReference>
<dbReference type="GO" id="GO:0009099">
    <property type="term" value="P:L-valine biosynthetic process"/>
    <property type="evidence" value="ECO:0007669"/>
    <property type="project" value="TreeGrafter"/>
</dbReference>
<dbReference type="AlphaFoldDB" id="W4LBX9"/>
<dbReference type="PANTHER" id="PTHR18968:SF129">
    <property type="entry name" value="ACETOLACTATE SYNTHASE"/>
    <property type="match status" value="1"/>
</dbReference>
<dbReference type="GO" id="GO:0009097">
    <property type="term" value="P:isoleucine biosynthetic process"/>
    <property type="evidence" value="ECO:0007669"/>
    <property type="project" value="TreeGrafter"/>
</dbReference>
<dbReference type="Pfam" id="PF02776">
    <property type="entry name" value="TPP_enzyme_N"/>
    <property type="match status" value="1"/>
</dbReference>
<name>W4LBX9_ENTF1</name>
<dbReference type="Proteomes" id="UP000019141">
    <property type="component" value="Unassembled WGS sequence"/>
</dbReference>
<dbReference type="InterPro" id="IPR012001">
    <property type="entry name" value="Thiamin_PyroP_enz_TPP-bd_dom"/>
</dbReference>
<dbReference type="GO" id="GO:0003984">
    <property type="term" value="F:acetolactate synthase activity"/>
    <property type="evidence" value="ECO:0007669"/>
    <property type="project" value="TreeGrafter"/>
</dbReference>
<gene>
    <name evidence="7" type="ORF">ETSY1_31415</name>
</gene>
<evidence type="ECO:0000313" key="8">
    <source>
        <dbReference type="Proteomes" id="UP000019141"/>
    </source>
</evidence>
<evidence type="ECO:0000313" key="7">
    <source>
        <dbReference type="EMBL" id="ETW95235.1"/>
    </source>
</evidence>
<dbReference type="GO" id="GO:0005948">
    <property type="term" value="C:acetolactate synthase complex"/>
    <property type="evidence" value="ECO:0007669"/>
    <property type="project" value="TreeGrafter"/>
</dbReference>
<comment type="caution">
    <text evidence="7">The sequence shown here is derived from an EMBL/GenBank/DDBJ whole genome shotgun (WGS) entry which is preliminary data.</text>
</comment>
<accession>W4LBX9</accession>
<dbReference type="GO" id="GO:0050660">
    <property type="term" value="F:flavin adenine dinucleotide binding"/>
    <property type="evidence" value="ECO:0007669"/>
    <property type="project" value="TreeGrafter"/>
</dbReference>
<evidence type="ECO:0000259" key="6">
    <source>
        <dbReference type="Pfam" id="PF02776"/>
    </source>
</evidence>
<dbReference type="InterPro" id="IPR012000">
    <property type="entry name" value="Thiamin_PyroP_enz_cen_dom"/>
</dbReference>
<dbReference type="Pfam" id="PF00205">
    <property type="entry name" value="TPP_enzyme_M"/>
    <property type="match status" value="1"/>
</dbReference>
<dbReference type="EMBL" id="AZHW01000940">
    <property type="protein sequence ID" value="ETW95235.1"/>
    <property type="molecule type" value="Genomic_DNA"/>
</dbReference>
<evidence type="ECO:0000259" key="4">
    <source>
        <dbReference type="Pfam" id="PF00205"/>
    </source>
</evidence>
<feature type="domain" description="Thiamine pyrophosphate enzyme central" evidence="4">
    <location>
        <begin position="192"/>
        <end position="320"/>
    </location>
</feature>
<evidence type="ECO:0000256" key="1">
    <source>
        <dbReference type="ARBA" id="ARBA00007812"/>
    </source>
</evidence>
<evidence type="ECO:0000259" key="5">
    <source>
        <dbReference type="Pfam" id="PF02775"/>
    </source>
</evidence>
<dbReference type="Gene3D" id="3.40.50.970">
    <property type="match status" value="2"/>
</dbReference>
<evidence type="ECO:0000256" key="2">
    <source>
        <dbReference type="ARBA" id="ARBA00023052"/>
    </source>
</evidence>
<comment type="similarity">
    <text evidence="1 3">Belongs to the TPP enzyme family.</text>
</comment>
<organism evidence="7 8">
    <name type="scientific">Entotheonella factor</name>
    <dbReference type="NCBI Taxonomy" id="1429438"/>
    <lineage>
        <taxon>Bacteria</taxon>
        <taxon>Pseudomonadati</taxon>
        <taxon>Nitrospinota/Tectimicrobiota group</taxon>
        <taxon>Candidatus Tectimicrobiota</taxon>
        <taxon>Candidatus Entotheonellia</taxon>
        <taxon>Candidatus Entotheonellales</taxon>
        <taxon>Candidatus Entotheonellaceae</taxon>
        <taxon>Candidatus Entotheonella</taxon>
    </lineage>
</organism>
<evidence type="ECO:0000256" key="3">
    <source>
        <dbReference type="RuleBase" id="RU362132"/>
    </source>
</evidence>
<protein>
    <recommendedName>
        <fullName evidence="9">Acetolactate synthase</fullName>
    </recommendedName>
</protein>
<reference evidence="7 8" key="1">
    <citation type="journal article" date="2014" name="Nature">
        <title>An environmental bacterial taxon with a large and distinct metabolic repertoire.</title>
        <authorList>
            <person name="Wilson M.C."/>
            <person name="Mori T."/>
            <person name="Ruckert C."/>
            <person name="Uria A.R."/>
            <person name="Helf M.J."/>
            <person name="Takada K."/>
            <person name="Gernert C."/>
            <person name="Steffens U.A."/>
            <person name="Heycke N."/>
            <person name="Schmitt S."/>
            <person name="Rinke C."/>
            <person name="Helfrich E.J."/>
            <person name="Brachmann A.O."/>
            <person name="Gurgui C."/>
            <person name="Wakimoto T."/>
            <person name="Kracht M."/>
            <person name="Crusemann M."/>
            <person name="Hentschel U."/>
            <person name="Abe I."/>
            <person name="Matsunaga S."/>
            <person name="Kalinowski J."/>
            <person name="Takeyama H."/>
            <person name="Piel J."/>
        </authorList>
    </citation>
    <scope>NUCLEOTIDE SEQUENCE [LARGE SCALE GENOMIC DNA]</scope>
    <source>
        <strain evidence="8">TSY1</strain>
    </source>
</reference>
<feature type="domain" description="Thiamine pyrophosphate enzyme TPP-binding" evidence="5">
    <location>
        <begin position="377"/>
        <end position="522"/>
    </location>
</feature>
<keyword evidence="8" id="KW-1185">Reference proteome</keyword>
<dbReference type="GO" id="GO:0030976">
    <property type="term" value="F:thiamine pyrophosphate binding"/>
    <property type="evidence" value="ECO:0007669"/>
    <property type="project" value="InterPro"/>
</dbReference>
<dbReference type="Gene3D" id="3.40.50.1220">
    <property type="entry name" value="TPP-binding domain"/>
    <property type="match status" value="1"/>
</dbReference>
<dbReference type="InterPro" id="IPR011766">
    <property type="entry name" value="TPP_enzyme_TPP-bd"/>
</dbReference>
<dbReference type="SUPFAM" id="SSF52518">
    <property type="entry name" value="Thiamin diphosphate-binding fold (THDP-binding)"/>
    <property type="match status" value="2"/>
</dbReference>
<keyword evidence="2 3" id="KW-0786">Thiamine pyrophosphate</keyword>
<dbReference type="PATRIC" id="fig|1429438.4.peg.5963"/>
<sequence length="541" mass="57509">MTTVATALIELLAEAGVQYVFGVPSGPWVPYMEAMRTGPVEFVLVSNEASAGFMADVCGRLTGRPGACYGTFGPGATNLSTGVGGALLDRSPLLAFTTEAPAAMAYRTLQMAIDHQALFRPLTKWTTQAAPSHLHQTIRRAVQVATAEVPGPVHVGLPADMGNQVVPSEVRTGAMPFGLPAAPPPVDQLAAVDALLRRAKRPLLVAGLSCTRLANGSAWQQMVARHQLPVVLSPMAKGLLSETHPAYVGVLFHALSDLVAETIQEADLVLAVGYDPVEFNVEEWLPDVPFVHVDTVPADVDVSVQLAAEVVGDLGTALQFLADQPPYEHTWDLEVIAVRRHRLFETLMASSASLSPACVIGAIQDVLPPDEGYLTCDVGAHTHLIGQLWRTSRPGQLLMTNGWSSMGFGIPAAIAAKLCRPQHPVVCVTGDGGFLMMAGEMATAARLGLPVVVVVLVDRYIQLITVKQERQGAPQYGTQLYPPGYTSPDHYFGVPVVAAHDVDEVREAVAQGLRGSAPLVVEALVDPAAYDEVILRPHKLG</sequence>
<dbReference type="InterPro" id="IPR045229">
    <property type="entry name" value="TPP_enz"/>
</dbReference>
<evidence type="ECO:0008006" key="9">
    <source>
        <dbReference type="Google" id="ProtNLM"/>
    </source>
</evidence>
<dbReference type="PANTHER" id="PTHR18968">
    <property type="entry name" value="THIAMINE PYROPHOSPHATE ENZYMES"/>
    <property type="match status" value="1"/>
</dbReference>
<dbReference type="GO" id="GO:0000287">
    <property type="term" value="F:magnesium ion binding"/>
    <property type="evidence" value="ECO:0007669"/>
    <property type="project" value="InterPro"/>
</dbReference>
<dbReference type="SUPFAM" id="SSF52467">
    <property type="entry name" value="DHS-like NAD/FAD-binding domain"/>
    <property type="match status" value="1"/>
</dbReference>
<dbReference type="HOGENOM" id="CLU_013748_3_2_7"/>
<dbReference type="CDD" id="cd07035">
    <property type="entry name" value="TPP_PYR_POX_like"/>
    <property type="match status" value="1"/>
</dbReference>
<feature type="domain" description="Thiamine pyrophosphate enzyme N-terminal TPP-binding" evidence="6">
    <location>
        <begin position="3"/>
        <end position="117"/>
    </location>
</feature>
<dbReference type="Pfam" id="PF02775">
    <property type="entry name" value="TPP_enzyme_C"/>
    <property type="match status" value="1"/>
</dbReference>
<dbReference type="PROSITE" id="PS00187">
    <property type="entry name" value="TPP_ENZYMES"/>
    <property type="match status" value="1"/>
</dbReference>
<dbReference type="InterPro" id="IPR000399">
    <property type="entry name" value="TPP-bd_CS"/>
</dbReference>
<proteinExistence type="inferred from homology"/>